<evidence type="ECO:0000313" key="3">
    <source>
        <dbReference type="Proteomes" id="UP000326554"/>
    </source>
</evidence>
<protein>
    <recommendedName>
        <fullName evidence="1">Glucosamine inositolphosphorylceramide transferase 1 N-terminal domain-containing protein</fullName>
    </recommendedName>
</protein>
<dbReference type="Proteomes" id="UP000326554">
    <property type="component" value="Unassembled WGS sequence"/>
</dbReference>
<accession>A0A5J5GMB7</accession>
<dbReference type="Pfam" id="PF24793">
    <property type="entry name" value="GINT1_N"/>
    <property type="match status" value="1"/>
</dbReference>
<dbReference type="RefSeq" id="WP_150444964.1">
    <property type="nucleotide sequence ID" value="NZ_VYQE01000002.1"/>
</dbReference>
<evidence type="ECO:0000259" key="1">
    <source>
        <dbReference type="Pfam" id="PF24793"/>
    </source>
</evidence>
<evidence type="ECO:0000313" key="2">
    <source>
        <dbReference type="EMBL" id="KAA9009431.1"/>
    </source>
</evidence>
<keyword evidence="3" id="KW-1185">Reference proteome</keyword>
<dbReference type="SUPFAM" id="SSF75005">
    <property type="entry name" value="Arabinanase/levansucrase/invertase"/>
    <property type="match status" value="1"/>
</dbReference>
<sequence length="522" mass="57280">MAEQDAPGAASPPPGDALRVGVVLPDTSEPNGGALPMLEILCGDRRFDLVRLIEASSGDTVTVPWPVRMVLAAERRTLAKPRVHAAPSFEAKKSSVPVCGLSDLSPDETFDVVIDLSHSEDIREIADRSLHGVWRVSSTSRHAGLSEPMTGGPASIAEVWKLDASDGAWALIAQASYDVKFLAARNQDFLREKTAQLVEHVLARAAAGLPLDPDAASSPATGPAKATMVPRHLSSVTRNIGRRAFNAVAARLGWRPRRFCLRLARGGPLDFEIGAAQEFDAPAGQYWADPFLLEHEGHVYAFFEEFVYSTGLGHIVVGRLDEAGLTVLGPALKTGRHLSYPFVFRCHGEIFMLPETGSAERLEVWRCTRFPLEWELHATALEGLACADSTLLCEEDGVWLFTNICRDSFDDFGSELHIFRADGPDLKDLTPHPLNPVVVGSRRARGAGRIVRHEGRLYRPSQDNSHGTYGFGLNINEIEELSPTAYRERCVRHLTTEGQQDLIGCHHIDVLGDRVIFDVRRR</sequence>
<dbReference type="InterPro" id="IPR056442">
    <property type="entry name" value="GINT1_N"/>
</dbReference>
<proteinExistence type="predicted"/>
<comment type="caution">
    <text evidence="2">The sequence shown here is derived from an EMBL/GenBank/DDBJ whole genome shotgun (WGS) entry which is preliminary data.</text>
</comment>
<dbReference type="InterPro" id="IPR023296">
    <property type="entry name" value="Glyco_hydro_beta-prop_sf"/>
</dbReference>
<organism evidence="2 3">
    <name type="scientific">Histidinibacterium aquaticum</name>
    <dbReference type="NCBI Taxonomy" id="2613962"/>
    <lineage>
        <taxon>Bacteria</taxon>
        <taxon>Pseudomonadati</taxon>
        <taxon>Pseudomonadota</taxon>
        <taxon>Alphaproteobacteria</taxon>
        <taxon>Rhodobacterales</taxon>
        <taxon>Paracoccaceae</taxon>
        <taxon>Histidinibacterium</taxon>
    </lineage>
</organism>
<name>A0A5J5GMB7_9RHOB</name>
<reference evidence="2 3" key="1">
    <citation type="submission" date="2019-09" db="EMBL/GenBank/DDBJ databases">
        <authorList>
            <person name="Park J.-S."/>
            <person name="Choi H.-J."/>
        </authorList>
    </citation>
    <scope>NUCLEOTIDE SEQUENCE [LARGE SCALE GENOMIC DNA]</scope>
    <source>
        <strain evidence="2 3">176SS1-4</strain>
    </source>
</reference>
<feature type="domain" description="Glucosamine inositolphosphorylceramide transferase 1 N-terminal" evidence="1">
    <location>
        <begin position="284"/>
        <end position="496"/>
    </location>
</feature>
<gene>
    <name evidence="2" type="ORF">F3S47_09320</name>
</gene>
<dbReference type="AlphaFoldDB" id="A0A5J5GMB7"/>
<dbReference type="EMBL" id="VYQE01000002">
    <property type="protein sequence ID" value="KAA9009431.1"/>
    <property type="molecule type" value="Genomic_DNA"/>
</dbReference>